<dbReference type="AlphaFoldDB" id="A0A3E1RFH9"/>
<reference evidence="3 4" key="1">
    <citation type="submission" date="2018-05" db="EMBL/GenBank/DDBJ databases">
        <title>Rhodoferax soyangensis sp.nov., isolated from an oligotrophic freshwater lake.</title>
        <authorList>
            <person name="Park M."/>
        </authorList>
    </citation>
    <scope>NUCLEOTIDE SEQUENCE [LARGE SCALE GENOMIC DNA]</scope>
    <source>
        <strain evidence="3 4">IMCC26218</strain>
    </source>
</reference>
<keyword evidence="4" id="KW-1185">Reference proteome</keyword>
<dbReference type="OrthoDB" id="9808881at2"/>
<proteinExistence type="predicted"/>
<organism evidence="3 4">
    <name type="scientific">Rhodoferax lacus</name>
    <dbReference type="NCBI Taxonomy" id="2184758"/>
    <lineage>
        <taxon>Bacteria</taxon>
        <taxon>Pseudomonadati</taxon>
        <taxon>Pseudomonadota</taxon>
        <taxon>Betaproteobacteria</taxon>
        <taxon>Burkholderiales</taxon>
        <taxon>Comamonadaceae</taxon>
        <taxon>Rhodoferax</taxon>
    </lineage>
</organism>
<protein>
    <submittedName>
        <fullName evidence="3">DNA mismatch repair protein MutS</fullName>
    </submittedName>
</protein>
<dbReference type="InterPro" id="IPR002625">
    <property type="entry name" value="Smr_dom"/>
</dbReference>
<comment type="caution">
    <text evidence="3">The sequence shown here is derived from an EMBL/GenBank/DDBJ whole genome shotgun (WGS) entry which is preliminary data.</text>
</comment>
<dbReference type="PANTHER" id="PTHR35562:SF2">
    <property type="entry name" value="DNA ENDONUCLEASE SMRA-RELATED"/>
    <property type="match status" value="1"/>
</dbReference>
<dbReference type="Proteomes" id="UP000260665">
    <property type="component" value="Unassembled WGS sequence"/>
</dbReference>
<dbReference type="SMART" id="SM00463">
    <property type="entry name" value="SMR"/>
    <property type="match status" value="1"/>
</dbReference>
<sequence>MKIHSLADLKSVKKEIEAQALRAAALAAQRALEAKQQAARRNLFQAAVGQVQRLPQSQLADLKPAPPKPIPKQHLLDEAAALQEAISDEVDVTTLLETDERLSFRRPGVGPDVTQKLRRGKWSIQRQVDLHGLRTDEARETLTTFIRDAHKQGIRCVRVVTGKGLGSPGKEPVLKDKVHRWLVQKAEVVAFVQAQPAHGGAGALVVLLQPVRAAL</sequence>
<dbReference type="InterPro" id="IPR036063">
    <property type="entry name" value="Smr_dom_sf"/>
</dbReference>
<gene>
    <name evidence="3" type="ORF">DIC66_05250</name>
</gene>
<dbReference type="Gene3D" id="3.30.1370.110">
    <property type="match status" value="1"/>
</dbReference>
<dbReference type="EMBL" id="QFZK01000002">
    <property type="protein sequence ID" value="RFO98127.1"/>
    <property type="molecule type" value="Genomic_DNA"/>
</dbReference>
<dbReference type="Pfam" id="PF01713">
    <property type="entry name" value="Smr"/>
    <property type="match status" value="1"/>
</dbReference>
<feature type="domain" description="Smr" evidence="2">
    <location>
        <begin position="128"/>
        <end position="209"/>
    </location>
</feature>
<evidence type="ECO:0000256" key="1">
    <source>
        <dbReference type="SAM" id="Coils"/>
    </source>
</evidence>
<dbReference type="PROSITE" id="PS50828">
    <property type="entry name" value="SMR"/>
    <property type="match status" value="1"/>
</dbReference>
<feature type="coiled-coil region" evidence="1">
    <location>
        <begin position="9"/>
        <end position="38"/>
    </location>
</feature>
<name>A0A3E1RFH9_9BURK</name>
<dbReference type="RefSeq" id="WP_117174750.1">
    <property type="nucleotide sequence ID" value="NZ_QFZK01000002.1"/>
</dbReference>
<evidence type="ECO:0000313" key="3">
    <source>
        <dbReference type="EMBL" id="RFO98127.1"/>
    </source>
</evidence>
<dbReference type="PANTHER" id="PTHR35562">
    <property type="entry name" value="DNA ENDONUCLEASE SMRA-RELATED"/>
    <property type="match status" value="1"/>
</dbReference>
<dbReference type="SUPFAM" id="SSF160443">
    <property type="entry name" value="SMR domain-like"/>
    <property type="match status" value="1"/>
</dbReference>
<evidence type="ECO:0000259" key="2">
    <source>
        <dbReference type="PROSITE" id="PS50828"/>
    </source>
</evidence>
<evidence type="ECO:0000313" key="4">
    <source>
        <dbReference type="Proteomes" id="UP000260665"/>
    </source>
</evidence>
<keyword evidence="1" id="KW-0175">Coiled coil</keyword>
<accession>A0A3E1RFH9</accession>